<evidence type="ECO:0000313" key="12">
    <source>
        <dbReference type="EMBL" id="MEB3022140.1"/>
    </source>
</evidence>
<name>A0ABU5XIM8_9MYCO</name>
<evidence type="ECO:0000256" key="6">
    <source>
        <dbReference type="ARBA" id="ARBA00022723"/>
    </source>
</evidence>
<evidence type="ECO:0000256" key="5">
    <source>
        <dbReference type="ARBA" id="ARBA00022692"/>
    </source>
</evidence>
<keyword evidence="9" id="KW-0560">Oxidoreductase</keyword>
<reference evidence="12 13" key="1">
    <citation type="submission" date="2023-12" db="EMBL/GenBank/DDBJ databases">
        <title>Description of new species of Mycobacterium terrae complex isolated from sewage at the Sao Paulo Zoological Park Foundation in Brazil.</title>
        <authorList>
            <person name="Romagnoli C.L."/>
            <person name="Conceicao E.C."/>
            <person name="Machado E."/>
            <person name="Barreto L.B.P.F."/>
            <person name="Sharma A."/>
            <person name="Silva N.M."/>
            <person name="Marques L.E."/>
            <person name="Juliana M.A."/>
            <person name="Lourenco M.C.S."/>
            <person name="Digiampietri L.A."/>
            <person name="Suffys P.N."/>
            <person name="Viana-Niero C."/>
        </authorList>
    </citation>
    <scope>NUCLEOTIDE SEQUENCE [LARGE SCALE GENOMIC DNA]</scope>
    <source>
        <strain evidence="12 13">MYC098</strain>
    </source>
</reference>
<comment type="subcellular location">
    <subcellularLocation>
        <location evidence="2">Membrane</location>
    </subcellularLocation>
</comment>
<sequence>MTDRAFEIDHSAQPPHLGHAALVRAQHETLASPRRRYGILARILFFTLDTLYGRRRTLSKFKVLELVARVPYQSWEQVAYIAITHMHGRTDFARRIYDRVAESRAQQDNEQWHLLILEELIGRSGVTEARIKYYWIPQAIAFVYYQVSWLLFVVRPSWSHRLNADFEDHAEHEYMTLVAEHPEWENEPFESSFAGDYGAFASLADLFRQIGHDERVHRQSSEAAMTRPRFL</sequence>
<keyword evidence="11" id="KW-0472">Membrane</keyword>
<keyword evidence="6" id="KW-0479">Metal-binding</keyword>
<keyword evidence="3" id="KW-0813">Transport</keyword>
<dbReference type="Pfam" id="PF01786">
    <property type="entry name" value="AOX"/>
    <property type="match status" value="1"/>
</dbReference>
<evidence type="ECO:0000256" key="9">
    <source>
        <dbReference type="ARBA" id="ARBA00023002"/>
    </source>
</evidence>
<evidence type="ECO:0000256" key="10">
    <source>
        <dbReference type="ARBA" id="ARBA00023004"/>
    </source>
</evidence>
<evidence type="ECO:0000256" key="1">
    <source>
        <dbReference type="ARBA" id="ARBA00001962"/>
    </source>
</evidence>
<evidence type="ECO:0000256" key="4">
    <source>
        <dbReference type="ARBA" id="ARBA00022660"/>
    </source>
</evidence>
<proteinExistence type="predicted"/>
<evidence type="ECO:0000256" key="11">
    <source>
        <dbReference type="ARBA" id="ARBA00023136"/>
    </source>
</evidence>
<keyword evidence="4" id="KW-0679">Respiratory chain</keyword>
<evidence type="ECO:0000256" key="8">
    <source>
        <dbReference type="ARBA" id="ARBA00022989"/>
    </source>
</evidence>
<keyword evidence="10" id="KW-0408">Iron</keyword>
<keyword evidence="8" id="KW-1133">Transmembrane helix</keyword>
<evidence type="ECO:0000256" key="7">
    <source>
        <dbReference type="ARBA" id="ARBA00022982"/>
    </source>
</evidence>
<organism evidence="12 13">
    <name type="scientific">[Mycobacterium] crassicus</name>
    <dbReference type="NCBI Taxonomy" id="2872309"/>
    <lineage>
        <taxon>Bacteria</taxon>
        <taxon>Bacillati</taxon>
        <taxon>Actinomycetota</taxon>
        <taxon>Actinomycetes</taxon>
        <taxon>Mycobacteriales</taxon>
        <taxon>Mycobacteriaceae</taxon>
        <taxon>Mycolicibacter</taxon>
    </lineage>
</organism>
<evidence type="ECO:0000256" key="2">
    <source>
        <dbReference type="ARBA" id="ARBA00004370"/>
    </source>
</evidence>
<keyword evidence="7" id="KW-0249">Electron transport</keyword>
<dbReference type="InterPro" id="IPR038659">
    <property type="entry name" value="AOX_sf"/>
</dbReference>
<keyword evidence="13" id="KW-1185">Reference proteome</keyword>
<comment type="cofactor">
    <cofactor evidence="1">
        <name>Fe cation</name>
        <dbReference type="ChEBI" id="CHEBI:24875"/>
    </cofactor>
</comment>
<evidence type="ECO:0000256" key="3">
    <source>
        <dbReference type="ARBA" id="ARBA00022448"/>
    </source>
</evidence>
<dbReference type="InterPro" id="IPR002680">
    <property type="entry name" value="AOX"/>
</dbReference>
<keyword evidence="5" id="KW-0812">Transmembrane</keyword>
<dbReference type="EMBL" id="JAYJJR010000008">
    <property type="protein sequence ID" value="MEB3022140.1"/>
    <property type="molecule type" value="Genomic_DNA"/>
</dbReference>
<evidence type="ECO:0000313" key="13">
    <source>
        <dbReference type="Proteomes" id="UP001299596"/>
    </source>
</evidence>
<dbReference type="Gene3D" id="1.20.1260.140">
    <property type="entry name" value="Alternative oxidase"/>
    <property type="match status" value="1"/>
</dbReference>
<dbReference type="RefSeq" id="WP_225405281.1">
    <property type="nucleotide sequence ID" value="NZ_JAYJJR010000008.1"/>
</dbReference>
<comment type="caution">
    <text evidence="12">The sequence shown here is derived from an EMBL/GenBank/DDBJ whole genome shotgun (WGS) entry which is preliminary data.</text>
</comment>
<protein>
    <submittedName>
        <fullName evidence="12">Alternative oxidase</fullName>
    </submittedName>
</protein>
<accession>A0ABU5XIM8</accession>
<dbReference type="Proteomes" id="UP001299596">
    <property type="component" value="Unassembled WGS sequence"/>
</dbReference>
<gene>
    <name evidence="12" type="ORF">K6T79_13915</name>
</gene>